<dbReference type="EMBL" id="JAGZSV010000127">
    <property type="protein sequence ID" value="MBS6941169.1"/>
    <property type="molecule type" value="Genomic_DNA"/>
</dbReference>
<keyword evidence="2" id="KW-1133">Transmembrane helix</keyword>
<feature type="region of interest" description="Disordered" evidence="1">
    <location>
        <begin position="90"/>
        <end position="112"/>
    </location>
</feature>
<dbReference type="AlphaFoldDB" id="A0A943UY15"/>
<evidence type="ECO:0000256" key="2">
    <source>
        <dbReference type="SAM" id="Phobius"/>
    </source>
</evidence>
<organism evidence="3 4">
    <name type="scientific">Slackia piriformis</name>
    <dbReference type="NCBI Taxonomy" id="626934"/>
    <lineage>
        <taxon>Bacteria</taxon>
        <taxon>Bacillati</taxon>
        <taxon>Actinomycetota</taxon>
        <taxon>Coriobacteriia</taxon>
        <taxon>Eggerthellales</taxon>
        <taxon>Eggerthellaceae</taxon>
        <taxon>Slackia</taxon>
    </lineage>
</organism>
<keyword evidence="2" id="KW-0472">Membrane</keyword>
<protein>
    <submittedName>
        <fullName evidence="3">Uncharacterized protein</fullName>
    </submittedName>
</protein>
<comment type="caution">
    <text evidence="3">The sequence shown here is derived from an EMBL/GenBank/DDBJ whole genome shotgun (WGS) entry which is preliminary data.</text>
</comment>
<feature type="non-terminal residue" evidence="3">
    <location>
        <position position="112"/>
    </location>
</feature>
<keyword evidence="2" id="KW-0812">Transmembrane</keyword>
<dbReference type="Proteomes" id="UP000727506">
    <property type="component" value="Unassembled WGS sequence"/>
</dbReference>
<accession>A0A943UY15</accession>
<gene>
    <name evidence="3" type="ORF">KH142_06805</name>
</gene>
<reference evidence="3" key="1">
    <citation type="submission" date="2021-02" db="EMBL/GenBank/DDBJ databases">
        <title>Infant gut strain persistence is associated with maternal origin, phylogeny, and functional potential including surface adhesion and iron acquisition.</title>
        <authorList>
            <person name="Lou Y.C."/>
        </authorList>
    </citation>
    <scope>NUCLEOTIDE SEQUENCE</scope>
    <source>
        <strain evidence="3">L2_039_000G1_dasL2_039_000G1_concoct_11</strain>
    </source>
</reference>
<name>A0A943UY15_9ACTN</name>
<evidence type="ECO:0000313" key="4">
    <source>
        <dbReference type="Proteomes" id="UP000727506"/>
    </source>
</evidence>
<evidence type="ECO:0000313" key="3">
    <source>
        <dbReference type="EMBL" id="MBS6941169.1"/>
    </source>
</evidence>
<sequence length="112" mass="13199">MGIGENIVFLRHKTGAHQPPAALVRFSHHVDHRRAGIVHHLFVIHVDAWGFDLVVFLVPFKRGDYRRQPGFVEHRRDMRWKTFGSIRNQRVHRRQHRGAAQHLTKRTRGTCD</sequence>
<proteinExistence type="predicted"/>
<feature type="transmembrane region" description="Helical" evidence="2">
    <location>
        <begin position="37"/>
        <end position="58"/>
    </location>
</feature>
<evidence type="ECO:0000256" key="1">
    <source>
        <dbReference type="SAM" id="MobiDB-lite"/>
    </source>
</evidence>